<reference evidence="2" key="1">
    <citation type="journal article" date="2023" name="Proc. Natl. Acad. Sci. U.S.A.">
        <title>Genomic and structural basis for evolution of tropane alkaloid biosynthesis.</title>
        <authorList>
            <person name="Wanga Y.-J."/>
            <person name="Taina T."/>
            <person name="Yua J.-Y."/>
            <person name="Lia J."/>
            <person name="Xua B."/>
            <person name="Chenc J."/>
            <person name="D'Auriad J.C."/>
            <person name="Huanga J.-P."/>
            <person name="Huanga S.-X."/>
        </authorList>
    </citation>
    <scope>NUCLEOTIDE SEQUENCE [LARGE SCALE GENOMIC DNA]</scope>
    <source>
        <strain evidence="2">cv. KIB-2019</strain>
    </source>
</reference>
<name>A0A9Q1LHC6_9SOLA</name>
<dbReference type="InterPro" id="IPR038763">
    <property type="entry name" value="DHH_sf"/>
</dbReference>
<accession>A0A9Q1LHC6</accession>
<dbReference type="SUPFAM" id="SSF64182">
    <property type="entry name" value="DHH phosphoesterases"/>
    <property type="match status" value="1"/>
</dbReference>
<evidence type="ECO:0000313" key="2">
    <source>
        <dbReference type="Proteomes" id="UP001152561"/>
    </source>
</evidence>
<evidence type="ECO:0008006" key="3">
    <source>
        <dbReference type="Google" id="ProtNLM"/>
    </source>
</evidence>
<keyword evidence="2" id="KW-1185">Reference proteome</keyword>
<gene>
    <name evidence="1" type="ORF">K7X08_035498</name>
</gene>
<organism evidence="1 2">
    <name type="scientific">Anisodus acutangulus</name>
    <dbReference type="NCBI Taxonomy" id="402998"/>
    <lineage>
        <taxon>Eukaryota</taxon>
        <taxon>Viridiplantae</taxon>
        <taxon>Streptophyta</taxon>
        <taxon>Embryophyta</taxon>
        <taxon>Tracheophyta</taxon>
        <taxon>Spermatophyta</taxon>
        <taxon>Magnoliopsida</taxon>
        <taxon>eudicotyledons</taxon>
        <taxon>Gunneridae</taxon>
        <taxon>Pentapetalae</taxon>
        <taxon>asterids</taxon>
        <taxon>lamiids</taxon>
        <taxon>Solanales</taxon>
        <taxon>Solanaceae</taxon>
        <taxon>Solanoideae</taxon>
        <taxon>Hyoscyameae</taxon>
        <taxon>Anisodus</taxon>
    </lineage>
</organism>
<dbReference type="OrthoDB" id="443832at2759"/>
<sequence>MKLRGIGAIVYKVPELENAEMLKVSLRSIGDEDTTSISQAFGGGGHRNASSFMLNFAEFENWKVSNRTST</sequence>
<dbReference type="AlphaFoldDB" id="A0A9Q1LHC6"/>
<protein>
    <recommendedName>
        <fullName evidence="3">DHHA1 domain-containing protein</fullName>
    </recommendedName>
</protein>
<dbReference type="EMBL" id="JAJAGQ010000018">
    <property type="protein sequence ID" value="KAJ8537097.1"/>
    <property type="molecule type" value="Genomic_DNA"/>
</dbReference>
<dbReference type="Proteomes" id="UP001152561">
    <property type="component" value="Unassembled WGS sequence"/>
</dbReference>
<dbReference type="Gene3D" id="3.10.310.30">
    <property type="match status" value="1"/>
</dbReference>
<comment type="caution">
    <text evidence="1">The sequence shown here is derived from an EMBL/GenBank/DDBJ whole genome shotgun (WGS) entry which is preliminary data.</text>
</comment>
<proteinExistence type="predicted"/>
<dbReference type="PANTHER" id="PTHR46922">
    <property type="entry name" value="DHHA1 DOMAIN PROTEIN"/>
    <property type="match status" value="1"/>
</dbReference>
<dbReference type="PANTHER" id="PTHR46922:SF4">
    <property type="entry name" value="DHHA1 DOMAIN PROTEIN"/>
    <property type="match status" value="1"/>
</dbReference>
<evidence type="ECO:0000313" key="1">
    <source>
        <dbReference type="EMBL" id="KAJ8537097.1"/>
    </source>
</evidence>